<keyword evidence="6 9" id="KW-0010">Activator</keyword>
<dbReference type="KEGG" id="osn:115232265"/>
<proteinExistence type="inferred from homology"/>
<evidence type="ECO:0000256" key="9">
    <source>
        <dbReference type="RuleBase" id="RU364134"/>
    </source>
</evidence>
<comment type="subcellular location">
    <subcellularLocation>
        <location evidence="1 9">Nucleus</location>
    </subcellularLocation>
</comment>
<dbReference type="Pfam" id="PF06333">
    <property type="entry name" value="Med13_C"/>
    <property type="match status" value="1"/>
</dbReference>
<comment type="subunit">
    <text evidence="9">Component of the Mediator complex.</text>
</comment>
<dbReference type="GO" id="GO:0045944">
    <property type="term" value="P:positive regulation of transcription by RNA polymerase II"/>
    <property type="evidence" value="ECO:0007669"/>
    <property type="project" value="TreeGrafter"/>
</dbReference>
<dbReference type="PANTHER" id="PTHR48249">
    <property type="entry name" value="MEDIATOR OF RNA POLYMERASE II TRANSCRIPTION SUBUNIT 13"/>
    <property type="match status" value="1"/>
</dbReference>
<evidence type="ECO:0000259" key="10">
    <source>
        <dbReference type="Pfam" id="PF06333"/>
    </source>
</evidence>
<organism evidence="11 12">
    <name type="scientific">Octopus sinensis</name>
    <name type="common">East Asian common octopus</name>
    <dbReference type="NCBI Taxonomy" id="2607531"/>
    <lineage>
        <taxon>Eukaryota</taxon>
        <taxon>Metazoa</taxon>
        <taxon>Spiralia</taxon>
        <taxon>Lophotrochozoa</taxon>
        <taxon>Mollusca</taxon>
        <taxon>Cephalopoda</taxon>
        <taxon>Coleoidea</taxon>
        <taxon>Octopodiformes</taxon>
        <taxon>Octopoda</taxon>
        <taxon>Incirrata</taxon>
        <taxon>Octopodidae</taxon>
        <taxon>Octopus</taxon>
    </lineage>
</organism>
<evidence type="ECO:0000256" key="2">
    <source>
        <dbReference type="ARBA" id="ARBA00009354"/>
    </source>
</evidence>
<dbReference type="InterPro" id="IPR009401">
    <property type="entry name" value="Med13_C"/>
</dbReference>
<evidence type="ECO:0000256" key="1">
    <source>
        <dbReference type="ARBA" id="ARBA00004123"/>
    </source>
</evidence>
<evidence type="ECO:0000256" key="6">
    <source>
        <dbReference type="ARBA" id="ARBA00023159"/>
    </source>
</evidence>
<keyword evidence="11" id="KW-1185">Reference proteome</keyword>
<gene>
    <name evidence="12" type="primary">LOC115232265</name>
</gene>
<reference evidence="12" key="1">
    <citation type="submission" date="2025-08" db="UniProtKB">
        <authorList>
            <consortium name="RefSeq"/>
        </authorList>
    </citation>
    <scope>IDENTIFICATION</scope>
</reference>
<accession>A0A6P7U1Z4</accession>
<dbReference type="PANTHER" id="PTHR48249:SF3">
    <property type="entry name" value="MEDIATOR OF RNA POLYMERASE II TRANSCRIPTION SUBUNIT 13"/>
    <property type="match status" value="1"/>
</dbReference>
<evidence type="ECO:0000256" key="8">
    <source>
        <dbReference type="ARBA" id="ARBA00023242"/>
    </source>
</evidence>
<sequence length="145" mass="16310">MEELFGMCVDIPSPKPLDEPISDNFVLEQQPLAVGYYVTTARVETFHGFYDTERVPAGCACVLWAGLHFTQSQIYQSEAELISSRSPSDHPLDSAKTTDTLRYVLEQYNALSWLDVDLVTSHRRSGLPLHFQSLIRLGDSFNSLV</sequence>
<dbReference type="GO" id="GO:0003713">
    <property type="term" value="F:transcription coactivator activity"/>
    <property type="evidence" value="ECO:0007669"/>
    <property type="project" value="TreeGrafter"/>
</dbReference>
<comment type="similarity">
    <text evidence="2 9">Belongs to the Mediator complex subunit 13 family.</text>
</comment>
<evidence type="ECO:0000313" key="11">
    <source>
        <dbReference type="Proteomes" id="UP000515154"/>
    </source>
</evidence>
<evidence type="ECO:0000256" key="4">
    <source>
        <dbReference type="ARBA" id="ARBA00022491"/>
    </source>
</evidence>
<keyword evidence="4 9" id="KW-0678">Repressor</keyword>
<evidence type="ECO:0000256" key="5">
    <source>
        <dbReference type="ARBA" id="ARBA00023015"/>
    </source>
</evidence>
<dbReference type="InterPro" id="IPR051139">
    <property type="entry name" value="Mediator_complx_sub13"/>
</dbReference>
<dbReference type="GO" id="GO:0016592">
    <property type="term" value="C:mediator complex"/>
    <property type="evidence" value="ECO:0007669"/>
    <property type="project" value="InterPro"/>
</dbReference>
<evidence type="ECO:0000313" key="12">
    <source>
        <dbReference type="RefSeq" id="XP_029657958.1"/>
    </source>
</evidence>
<dbReference type="AlphaFoldDB" id="A0A6P7U1Z4"/>
<evidence type="ECO:0000256" key="7">
    <source>
        <dbReference type="ARBA" id="ARBA00023163"/>
    </source>
</evidence>
<feature type="domain" description="Mediator complex subunit Med13 C-terminal" evidence="10">
    <location>
        <begin position="23"/>
        <end position="133"/>
    </location>
</feature>
<dbReference type="RefSeq" id="XP_029657958.1">
    <property type="nucleotide sequence ID" value="XM_029802098.1"/>
</dbReference>
<keyword evidence="5 9" id="KW-0805">Transcription regulation</keyword>
<protein>
    <recommendedName>
        <fullName evidence="3 9">Mediator of RNA polymerase II transcription subunit 13</fullName>
    </recommendedName>
</protein>
<evidence type="ECO:0000256" key="3">
    <source>
        <dbReference type="ARBA" id="ARBA00019618"/>
    </source>
</evidence>
<keyword evidence="8 9" id="KW-0539">Nucleus</keyword>
<name>A0A6P7U1Z4_9MOLL</name>
<comment type="function">
    <text evidence="9">Component of the Mediator complex, a coactivator involved in regulated transcription of nearly all RNA polymerase II-dependent genes. Mediator functions as a bridge to convey information from gene-specific regulatory proteins to the basal RNA polymerase II transcription machinery. Mediator is recruited to promoters by direct interactions with regulatory proteins and serves as a scaffold for the assembly of a functional preinitiation complex with RNA polymerase II and the general transcription factors.</text>
</comment>
<dbReference type="Proteomes" id="UP000515154">
    <property type="component" value="Unplaced"/>
</dbReference>
<keyword evidence="7 9" id="KW-0804">Transcription</keyword>